<dbReference type="Gene3D" id="2.30.30.140">
    <property type="match status" value="1"/>
</dbReference>
<keyword evidence="6" id="KW-0804">Transcription</keyword>
<gene>
    <name evidence="11" type="ORF">WICMUC_000292</name>
</gene>
<feature type="domain" description="MRG" evidence="9">
    <location>
        <begin position="137"/>
        <end position="313"/>
    </location>
</feature>
<dbReference type="GO" id="GO:0006325">
    <property type="term" value="P:chromatin organization"/>
    <property type="evidence" value="ECO:0007669"/>
    <property type="project" value="UniProtKB-KW"/>
</dbReference>
<evidence type="ECO:0000259" key="9">
    <source>
        <dbReference type="Pfam" id="PF05712"/>
    </source>
</evidence>
<evidence type="ECO:0000256" key="8">
    <source>
        <dbReference type="SAM" id="MobiDB-lite"/>
    </source>
</evidence>
<dbReference type="Pfam" id="PF22732">
    <property type="entry name" value="MSL3_chromo-like"/>
    <property type="match status" value="1"/>
</dbReference>
<feature type="compositionally biased region" description="Low complexity" evidence="8">
    <location>
        <begin position="107"/>
        <end position="133"/>
    </location>
</feature>
<evidence type="ECO:0000256" key="2">
    <source>
        <dbReference type="ARBA" id="ARBA00009093"/>
    </source>
</evidence>
<reference evidence="11" key="2">
    <citation type="submission" date="2021-01" db="EMBL/GenBank/DDBJ databases">
        <authorList>
            <person name="Schikora-Tamarit M.A."/>
        </authorList>
    </citation>
    <scope>NUCLEOTIDE SEQUENCE</scope>
    <source>
        <strain evidence="11">CBS6341</strain>
    </source>
</reference>
<dbReference type="Pfam" id="PF05712">
    <property type="entry name" value="MRG"/>
    <property type="match status" value="1"/>
</dbReference>
<dbReference type="PANTHER" id="PTHR10880:SF15">
    <property type="entry name" value="MSL COMPLEX SUBUNIT 3"/>
    <property type="match status" value="1"/>
</dbReference>
<reference evidence="11" key="1">
    <citation type="journal article" date="2021" name="Open Biol.">
        <title>Shared evolutionary footprints suggest mitochondrial oxidative damage underlies multiple complex I losses in fungi.</title>
        <authorList>
            <person name="Schikora-Tamarit M.A."/>
            <person name="Marcet-Houben M."/>
            <person name="Nosek J."/>
            <person name="Gabaldon T."/>
        </authorList>
    </citation>
    <scope>NUCLEOTIDE SEQUENCE</scope>
    <source>
        <strain evidence="11">CBS6341</strain>
    </source>
</reference>
<evidence type="ECO:0000256" key="3">
    <source>
        <dbReference type="ARBA" id="ARBA00018505"/>
    </source>
</evidence>
<organism evidence="11 12">
    <name type="scientific">Wickerhamomyces mucosus</name>
    <dbReference type="NCBI Taxonomy" id="1378264"/>
    <lineage>
        <taxon>Eukaryota</taxon>
        <taxon>Fungi</taxon>
        <taxon>Dikarya</taxon>
        <taxon>Ascomycota</taxon>
        <taxon>Saccharomycotina</taxon>
        <taxon>Saccharomycetes</taxon>
        <taxon>Phaffomycetales</taxon>
        <taxon>Wickerhamomycetaceae</taxon>
        <taxon>Wickerhamomyces</taxon>
    </lineage>
</organism>
<evidence type="ECO:0000256" key="7">
    <source>
        <dbReference type="ARBA" id="ARBA00023242"/>
    </source>
</evidence>
<evidence type="ECO:0000256" key="1">
    <source>
        <dbReference type="ARBA" id="ARBA00004123"/>
    </source>
</evidence>
<evidence type="ECO:0000313" key="12">
    <source>
        <dbReference type="Proteomes" id="UP000769528"/>
    </source>
</evidence>
<dbReference type="OrthoDB" id="124855at2759"/>
<accession>A0A9P8Q0C5</accession>
<sequence>MNSNYIVNGKCLAFHGPLLYEAKILKIHRANSNIIETKDGEISLDSNGSIIPKDLFDINSYFIHYKGWKSSWDEWVDDLRLKEINDENLQLQKNLKFQILPKRQQQEKVQQQQQQVQQHPQPPTSSSSTSSSKSNKKKSEKDLDQRKKHQSQEINIIIPDILKSYLVDDWEKITKDHQLIKIPLNPSINYILQKFEIELYNGYNQLEILKEFLIGLKLYFNKSLPNLLLYRFERFQFLEIYQNLIAKDEDQDLDYTEIYGGFHLLRLLVIFPSLLTNVTMDLQSVSTLKNLIELLIQYLNDNKSWIFDFNFYENCPPSYEFESKSV</sequence>
<evidence type="ECO:0000259" key="10">
    <source>
        <dbReference type="Pfam" id="PF22732"/>
    </source>
</evidence>
<dbReference type="GO" id="GO:0032221">
    <property type="term" value="C:Rpd3S complex"/>
    <property type="evidence" value="ECO:0007669"/>
    <property type="project" value="TreeGrafter"/>
</dbReference>
<keyword evidence="5" id="KW-0805">Transcription regulation</keyword>
<dbReference type="GO" id="GO:0006355">
    <property type="term" value="P:regulation of DNA-templated transcription"/>
    <property type="evidence" value="ECO:0007669"/>
    <property type="project" value="InterPro"/>
</dbReference>
<dbReference type="InterPro" id="IPR026541">
    <property type="entry name" value="MRG_dom"/>
</dbReference>
<protein>
    <recommendedName>
        <fullName evidence="3">Chromatin modification-related protein EAF3</fullName>
    </recommendedName>
</protein>
<dbReference type="Proteomes" id="UP000769528">
    <property type="component" value="Unassembled WGS sequence"/>
</dbReference>
<dbReference type="SUPFAM" id="SSF54160">
    <property type="entry name" value="Chromo domain-like"/>
    <property type="match status" value="1"/>
</dbReference>
<dbReference type="EMBL" id="JAEUBF010000103">
    <property type="protein sequence ID" value="KAH3680504.1"/>
    <property type="molecule type" value="Genomic_DNA"/>
</dbReference>
<keyword evidence="4" id="KW-0156">Chromatin regulator</keyword>
<comment type="subcellular location">
    <subcellularLocation>
        <location evidence="1">Nucleus</location>
    </subcellularLocation>
</comment>
<evidence type="ECO:0000256" key="6">
    <source>
        <dbReference type="ARBA" id="ARBA00023163"/>
    </source>
</evidence>
<name>A0A9P8Q0C5_9ASCO</name>
<evidence type="ECO:0000256" key="4">
    <source>
        <dbReference type="ARBA" id="ARBA00022853"/>
    </source>
</evidence>
<dbReference type="Gene3D" id="1.10.274.30">
    <property type="entry name" value="MRG domain"/>
    <property type="match status" value="1"/>
</dbReference>
<dbReference type="InterPro" id="IPR016197">
    <property type="entry name" value="Chromo-like_dom_sf"/>
</dbReference>
<proteinExistence type="inferred from homology"/>
<keyword evidence="7" id="KW-0539">Nucleus</keyword>
<evidence type="ECO:0000256" key="5">
    <source>
        <dbReference type="ARBA" id="ARBA00023015"/>
    </source>
</evidence>
<feature type="region of interest" description="Disordered" evidence="8">
    <location>
        <begin position="103"/>
        <end position="150"/>
    </location>
</feature>
<dbReference type="GO" id="GO:0035267">
    <property type="term" value="C:NuA4 histone acetyltransferase complex"/>
    <property type="evidence" value="ECO:0007669"/>
    <property type="project" value="TreeGrafter"/>
</dbReference>
<dbReference type="InterPro" id="IPR053820">
    <property type="entry name" value="MSL3_chromo-like"/>
</dbReference>
<dbReference type="PROSITE" id="PS51640">
    <property type="entry name" value="MRG"/>
    <property type="match status" value="1"/>
</dbReference>
<dbReference type="AlphaFoldDB" id="A0A9P8Q0C5"/>
<comment type="caution">
    <text evidence="11">The sequence shown here is derived from an EMBL/GenBank/DDBJ whole genome shotgun (WGS) entry which is preliminary data.</text>
</comment>
<dbReference type="PANTHER" id="PTHR10880">
    <property type="entry name" value="MORTALITY FACTOR 4-LIKE PROTEIN"/>
    <property type="match status" value="1"/>
</dbReference>
<dbReference type="InterPro" id="IPR038217">
    <property type="entry name" value="MRG_C_sf"/>
</dbReference>
<comment type="similarity">
    <text evidence="2">Belongs to the MRG family.</text>
</comment>
<dbReference type="PIRSF" id="PIRSF038133">
    <property type="entry name" value="HAT_Nua4_EAF3/MRG15"/>
    <property type="match status" value="1"/>
</dbReference>
<keyword evidence="12" id="KW-1185">Reference proteome</keyword>
<dbReference type="InterPro" id="IPR008676">
    <property type="entry name" value="MRG"/>
</dbReference>
<feature type="domain" description="MSL3 chromodomain-like" evidence="10">
    <location>
        <begin position="58"/>
        <end position="96"/>
    </location>
</feature>
<evidence type="ECO:0000313" key="11">
    <source>
        <dbReference type="EMBL" id="KAH3680504.1"/>
    </source>
</evidence>